<proteinExistence type="predicted"/>
<organism evidence="1 2">
    <name type="scientific">Spirosoma soli</name>
    <dbReference type="NCBI Taxonomy" id="1770529"/>
    <lineage>
        <taxon>Bacteria</taxon>
        <taxon>Pseudomonadati</taxon>
        <taxon>Bacteroidota</taxon>
        <taxon>Cytophagia</taxon>
        <taxon>Cytophagales</taxon>
        <taxon>Cytophagaceae</taxon>
        <taxon>Spirosoma</taxon>
    </lineage>
</organism>
<evidence type="ECO:0000313" key="1">
    <source>
        <dbReference type="EMBL" id="MFD2572788.1"/>
    </source>
</evidence>
<sequence length="46" mass="5464">MTSVYDKLSYKTQTEINVISPLAKFSYMVKYVEKMTRQKNWAMTIP</sequence>
<comment type="caution">
    <text evidence="1">The sequence shown here is derived from an EMBL/GenBank/DDBJ whole genome shotgun (WGS) entry which is preliminary data.</text>
</comment>
<gene>
    <name evidence="1" type="ORF">ACFSUS_19260</name>
</gene>
<reference evidence="2" key="1">
    <citation type="journal article" date="2019" name="Int. J. Syst. Evol. Microbiol.">
        <title>The Global Catalogue of Microorganisms (GCM) 10K type strain sequencing project: providing services to taxonomists for standard genome sequencing and annotation.</title>
        <authorList>
            <consortium name="The Broad Institute Genomics Platform"/>
            <consortium name="The Broad Institute Genome Sequencing Center for Infectious Disease"/>
            <person name="Wu L."/>
            <person name="Ma J."/>
        </authorList>
    </citation>
    <scope>NUCLEOTIDE SEQUENCE [LARGE SCALE GENOMIC DNA]</scope>
    <source>
        <strain evidence="2">KCTC 42805</strain>
    </source>
</reference>
<protein>
    <submittedName>
        <fullName evidence="1">Uncharacterized protein</fullName>
    </submittedName>
</protein>
<name>A0ABW5M969_9BACT</name>
<dbReference type="RefSeq" id="WP_381525381.1">
    <property type="nucleotide sequence ID" value="NZ_JBHULN010000013.1"/>
</dbReference>
<accession>A0ABW5M969</accession>
<dbReference type="Proteomes" id="UP001597469">
    <property type="component" value="Unassembled WGS sequence"/>
</dbReference>
<dbReference type="EMBL" id="JBHULN010000013">
    <property type="protein sequence ID" value="MFD2572788.1"/>
    <property type="molecule type" value="Genomic_DNA"/>
</dbReference>
<keyword evidence="2" id="KW-1185">Reference proteome</keyword>
<evidence type="ECO:0000313" key="2">
    <source>
        <dbReference type="Proteomes" id="UP001597469"/>
    </source>
</evidence>